<evidence type="ECO:0000256" key="5">
    <source>
        <dbReference type="ARBA" id="ARBA00022692"/>
    </source>
</evidence>
<keyword evidence="9 14" id="KW-0406">Ion transport</keyword>
<name>A0ABZ3HAI2_9BACT</name>
<keyword evidence="5 14" id="KW-0812">Transmembrane</keyword>
<evidence type="ECO:0000256" key="2">
    <source>
        <dbReference type="ARBA" id="ARBA00006434"/>
    </source>
</evidence>
<dbReference type="PROSITE" id="PS50283">
    <property type="entry name" value="NA_SOLUT_SYMP_3"/>
    <property type="match status" value="1"/>
</dbReference>
<dbReference type="CDD" id="cd11475">
    <property type="entry name" value="SLC5sbd_PutP"/>
    <property type="match status" value="1"/>
</dbReference>
<keyword evidence="3 14" id="KW-0813">Transport</keyword>
<feature type="transmembrane region" description="Helical" evidence="14">
    <location>
        <begin position="6"/>
        <end position="25"/>
    </location>
</feature>
<keyword evidence="14" id="KW-0029">Amino-acid transport</keyword>
<evidence type="ECO:0000256" key="13">
    <source>
        <dbReference type="RuleBase" id="RU362091"/>
    </source>
</evidence>
<feature type="transmembrane region" description="Helical" evidence="14">
    <location>
        <begin position="121"/>
        <end position="138"/>
    </location>
</feature>
<feature type="transmembrane region" description="Helical" evidence="14">
    <location>
        <begin position="270"/>
        <end position="295"/>
    </location>
</feature>
<evidence type="ECO:0000256" key="11">
    <source>
        <dbReference type="ARBA" id="ARBA00023201"/>
    </source>
</evidence>
<dbReference type="Gene3D" id="1.20.1730.10">
    <property type="entry name" value="Sodium/glucose cotransporter"/>
    <property type="match status" value="1"/>
</dbReference>
<keyword evidence="11 14" id="KW-0739">Sodium transport</keyword>
<sequence length="494" mass="53167">MQTPVLISFGLYMLVMVAIGLYFYFKTEDLGDYVLGGRGLGPGVTALSAGASDMSGWLLLGLPGMMYSDGIAGSWIAVGLLIGAYLNWHYVARPLRIMTHRLDDAITIPDYFANRFGDAKGHLRVITALVILLFYTLYTSSGLVGGAKLFEATFHLDYAVALAVGSIIIVSYTFLGGYNAVSWTDFIQGILMMLALIVTPAVVITHLGGLSAALELMESIDPTHLDIVHGTGVIGILSLMAWGLGYFGQPHILVRFMSIRSEDEMHHAKAIGMGWMGLSIIGSLAVGFFGLAYVVSSGTDLADPEKIFITLSQLLFDPWIAGFLLAAILAAIMSTIDSQLLVSSSVLTRDIYHATLRKKASDSELVWVGRATVIAIALIAWYLSTDKNSSVLSLVAYAWAGFGAAFGPLIILSLYRRDITKGGAIAGMVTGALTVIVWKQLEGGLFELYELLPGFVAGWVAIRLVSPVTPPVPESILHRVEETSGDFRRKKGEA</sequence>
<keyword evidence="10 14" id="KW-0472">Membrane</keyword>
<keyword evidence="8 14" id="KW-0915">Sodium</keyword>
<evidence type="ECO:0000256" key="10">
    <source>
        <dbReference type="ARBA" id="ARBA00023136"/>
    </source>
</evidence>
<evidence type="ECO:0000256" key="7">
    <source>
        <dbReference type="ARBA" id="ARBA00022989"/>
    </source>
</evidence>
<evidence type="ECO:0000256" key="12">
    <source>
        <dbReference type="ARBA" id="ARBA00033708"/>
    </source>
</evidence>
<evidence type="ECO:0000256" key="3">
    <source>
        <dbReference type="ARBA" id="ARBA00022448"/>
    </source>
</evidence>
<comment type="function">
    <text evidence="14">Catalyzes the sodium-dependent uptake of extracellular L-proline.</text>
</comment>
<dbReference type="PANTHER" id="PTHR48086:SF3">
    <property type="entry name" value="SODIUM_PROLINE SYMPORTER"/>
    <property type="match status" value="1"/>
</dbReference>
<keyword evidence="6 14" id="KW-0769">Symport</keyword>
<feature type="transmembrane region" description="Helical" evidence="14">
    <location>
        <begin position="396"/>
        <end position="415"/>
    </location>
</feature>
<evidence type="ECO:0000256" key="14">
    <source>
        <dbReference type="RuleBase" id="RU366012"/>
    </source>
</evidence>
<dbReference type="RefSeq" id="WP_345972954.1">
    <property type="nucleotide sequence ID" value="NZ_CP147920.1"/>
</dbReference>
<accession>A0ABZ3HAI2</accession>
<dbReference type="EMBL" id="CP147920">
    <property type="protein sequence ID" value="XAU15513.1"/>
    <property type="molecule type" value="Genomic_DNA"/>
</dbReference>
<keyword evidence="7 14" id="KW-1133">Transmembrane helix</keyword>
<comment type="caution">
    <text evidence="14">Lacks conserved residue(s) required for the propagation of feature annotation.</text>
</comment>
<organism evidence="15 16">
    <name type="scientific">Sulfurimonas diazotrophicus</name>
    <dbReference type="NCBI Taxonomy" id="3131939"/>
    <lineage>
        <taxon>Bacteria</taxon>
        <taxon>Pseudomonadati</taxon>
        <taxon>Campylobacterota</taxon>
        <taxon>Epsilonproteobacteria</taxon>
        <taxon>Campylobacterales</taxon>
        <taxon>Sulfurimonadaceae</taxon>
        <taxon>Sulfurimonas</taxon>
    </lineage>
</organism>
<dbReference type="InterPro" id="IPR050277">
    <property type="entry name" value="Sodium:Solute_Symporter"/>
</dbReference>
<comment type="catalytic activity">
    <reaction evidence="12">
        <text>L-proline(in) + Na(+)(in) = L-proline(out) + Na(+)(out)</text>
        <dbReference type="Rhea" id="RHEA:28967"/>
        <dbReference type="ChEBI" id="CHEBI:29101"/>
        <dbReference type="ChEBI" id="CHEBI:60039"/>
    </reaction>
</comment>
<proteinExistence type="inferred from homology"/>
<protein>
    <recommendedName>
        <fullName evidence="14">Sodium/proline symporter</fullName>
    </recommendedName>
    <alternativeName>
        <fullName evidence="14">Proline permease</fullName>
    </alternativeName>
</protein>
<dbReference type="Pfam" id="PF00474">
    <property type="entry name" value="SSF"/>
    <property type="match status" value="1"/>
</dbReference>
<dbReference type="PANTHER" id="PTHR48086">
    <property type="entry name" value="SODIUM/PROLINE SYMPORTER-RELATED"/>
    <property type="match status" value="1"/>
</dbReference>
<evidence type="ECO:0000313" key="15">
    <source>
        <dbReference type="EMBL" id="XAU15513.1"/>
    </source>
</evidence>
<dbReference type="NCBIfam" id="TIGR02121">
    <property type="entry name" value="Na_Pro_sym"/>
    <property type="match status" value="1"/>
</dbReference>
<evidence type="ECO:0000256" key="4">
    <source>
        <dbReference type="ARBA" id="ARBA00022475"/>
    </source>
</evidence>
<evidence type="ECO:0000313" key="16">
    <source>
        <dbReference type="Proteomes" id="UP001447842"/>
    </source>
</evidence>
<comment type="subcellular location">
    <subcellularLocation>
        <location evidence="1 14">Cell membrane</location>
        <topology evidence="1 14">Multi-pass membrane protein</topology>
    </subcellularLocation>
</comment>
<evidence type="ECO:0000256" key="6">
    <source>
        <dbReference type="ARBA" id="ARBA00022847"/>
    </source>
</evidence>
<feature type="transmembrane region" description="Helical" evidence="14">
    <location>
        <begin position="365"/>
        <end position="384"/>
    </location>
</feature>
<dbReference type="Proteomes" id="UP001447842">
    <property type="component" value="Chromosome"/>
</dbReference>
<reference evidence="15 16" key="1">
    <citation type="submission" date="2024-03" db="EMBL/GenBank/DDBJ databases">
        <title>Sulfurimonas sp. HSL3-1.</title>
        <authorList>
            <person name="Wang S."/>
        </authorList>
    </citation>
    <scope>NUCLEOTIDE SEQUENCE [LARGE SCALE GENOMIC DNA]</scope>
    <source>
        <strain evidence="15 16">HSL3-1</strain>
    </source>
</reference>
<comment type="similarity">
    <text evidence="2 13">Belongs to the sodium:solute symporter (SSF) (TC 2.A.21) family.</text>
</comment>
<keyword evidence="4 14" id="KW-1003">Cell membrane</keyword>
<evidence type="ECO:0000256" key="1">
    <source>
        <dbReference type="ARBA" id="ARBA00004651"/>
    </source>
</evidence>
<gene>
    <name evidence="15" type="primary">putP</name>
    <name evidence="15" type="ORF">WCY31_02165</name>
</gene>
<feature type="transmembrane region" description="Helical" evidence="14">
    <location>
        <begin position="190"/>
        <end position="207"/>
    </location>
</feature>
<feature type="transmembrane region" description="Helical" evidence="14">
    <location>
        <begin position="307"/>
        <end position="332"/>
    </location>
</feature>
<dbReference type="InterPro" id="IPR038377">
    <property type="entry name" value="Na/Glc_symporter_sf"/>
</dbReference>
<keyword evidence="16" id="KW-1185">Reference proteome</keyword>
<feature type="transmembrane region" description="Helical" evidence="14">
    <location>
        <begin position="72"/>
        <end position="91"/>
    </location>
</feature>
<evidence type="ECO:0000256" key="8">
    <source>
        <dbReference type="ARBA" id="ARBA00023053"/>
    </source>
</evidence>
<feature type="transmembrane region" description="Helical" evidence="14">
    <location>
        <begin position="227"/>
        <end position="249"/>
    </location>
</feature>
<evidence type="ECO:0000256" key="9">
    <source>
        <dbReference type="ARBA" id="ARBA00023065"/>
    </source>
</evidence>
<dbReference type="InterPro" id="IPR001734">
    <property type="entry name" value="Na/solute_symporter"/>
</dbReference>
<dbReference type="InterPro" id="IPR011851">
    <property type="entry name" value="Na/Pro_symporter"/>
</dbReference>
<feature type="transmembrane region" description="Helical" evidence="14">
    <location>
        <begin position="158"/>
        <end position="178"/>
    </location>
</feature>
<dbReference type="NCBIfam" id="TIGR00813">
    <property type="entry name" value="sss"/>
    <property type="match status" value="1"/>
</dbReference>